<sequence>MERWRVFLASTASLTSCQKAEHAARTLRLSDQRRSFAQTGLCAIGRIALGGDYSMSAVSSERYNRPAIFLHWLHAALVIALLIIGWMMTDLPKGPVRTAPYALHKSLGLCALALVLIRIAWRRFYTPPAAAAQIRPWERKLSAVVHRGLYFLLVLTPLAGLLSASFTNHSLKFFGLLFPSVGWPENATLNAIFNSLHKGAVWALMFLLALHVLAAFYHAFRHDGVIKRMVPWCNKQVIPNASPARQQ</sequence>
<evidence type="ECO:0000256" key="3">
    <source>
        <dbReference type="ARBA" id="ARBA00022448"/>
    </source>
</evidence>
<keyword evidence="6 13" id="KW-0812">Transmembrane</keyword>
<comment type="similarity">
    <text evidence="12">Belongs to the cytochrome b561 family.</text>
</comment>
<dbReference type="InterPro" id="IPR052168">
    <property type="entry name" value="Cytochrome_b561_oxidase"/>
</dbReference>
<evidence type="ECO:0000256" key="4">
    <source>
        <dbReference type="ARBA" id="ARBA00022475"/>
    </source>
</evidence>
<keyword evidence="10" id="KW-0408">Iron</keyword>
<keyword evidence="4" id="KW-1003">Cell membrane</keyword>
<feature type="transmembrane region" description="Helical" evidence="13">
    <location>
        <begin position="101"/>
        <end position="121"/>
    </location>
</feature>
<keyword evidence="8" id="KW-0249">Electron transport</keyword>
<reference evidence="15 16" key="1">
    <citation type="submission" date="2018-09" db="EMBL/GenBank/DDBJ databases">
        <title>Draft genome of Simplicispira sp. NY-02.</title>
        <authorList>
            <person name="Im W.T."/>
        </authorList>
    </citation>
    <scope>NUCLEOTIDE SEQUENCE [LARGE SCALE GENOMIC DNA]</scope>
    <source>
        <strain evidence="15 16">NY-02</strain>
    </source>
</reference>
<dbReference type="Proteomes" id="UP000266302">
    <property type="component" value="Unassembled WGS sequence"/>
</dbReference>
<dbReference type="GO" id="GO:0022904">
    <property type="term" value="P:respiratory electron transport chain"/>
    <property type="evidence" value="ECO:0007669"/>
    <property type="project" value="InterPro"/>
</dbReference>
<dbReference type="GO" id="GO:0020037">
    <property type="term" value="F:heme binding"/>
    <property type="evidence" value="ECO:0007669"/>
    <property type="project" value="TreeGrafter"/>
</dbReference>
<proteinExistence type="inferred from homology"/>
<comment type="cofactor">
    <cofactor evidence="1">
        <name>heme b</name>
        <dbReference type="ChEBI" id="CHEBI:60344"/>
    </cofactor>
</comment>
<evidence type="ECO:0000256" key="2">
    <source>
        <dbReference type="ARBA" id="ARBA00004651"/>
    </source>
</evidence>
<dbReference type="InterPro" id="IPR016174">
    <property type="entry name" value="Di-haem_cyt_TM"/>
</dbReference>
<dbReference type="GO" id="GO:0046872">
    <property type="term" value="F:metal ion binding"/>
    <property type="evidence" value="ECO:0007669"/>
    <property type="project" value="UniProtKB-KW"/>
</dbReference>
<evidence type="ECO:0000256" key="9">
    <source>
        <dbReference type="ARBA" id="ARBA00022989"/>
    </source>
</evidence>
<evidence type="ECO:0000256" key="11">
    <source>
        <dbReference type="ARBA" id="ARBA00023136"/>
    </source>
</evidence>
<dbReference type="Pfam" id="PF01292">
    <property type="entry name" value="Ni_hydr_CYTB"/>
    <property type="match status" value="1"/>
</dbReference>
<protein>
    <submittedName>
        <fullName evidence="15">Cytochrome b</fullName>
    </submittedName>
</protein>
<keyword evidence="9 13" id="KW-1133">Transmembrane helix</keyword>
<dbReference type="PANTHER" id="PTHR30529:SF1">
    <property type="entry name" value="CYTOCHROME B561 HOMOLOG 2"/>
    <property type="match status" value="1"/>
</dbReference>
<feature type="domain" description="Cytochrome b561 bacterial/Ni-hydrogenase" evidence="14">
    <location>
        <begin position="62"/>
        <end position="231"/>
    </location>
</feature>
<dbReference type="SUPFAM" id="SSF81342">
    <property type="entry name" value="Transmembrane di-heme cytochromes"/>
    <property type="match status" value="1"/>
</dbReference>
<evidence type="ECO:0000256" key="12">
    <source>
        <dbReference type="ARBA" id="ARBA00037975"/>
    </source>
</evidence>
<evidence type="ECO:0000259" key="14">
    <source>
        <dbReference type="Pfam" id="PF01292"/>
    </source>
</evidence>
<evidence type="ECO:0000256" key="7">
    <source>
        <dbReference type="ARBA" id="ARBA00022723"/>
    </source>
</evidence>
<keyword evidence="7" id="KW-0479">Metal-binding</keyword>
<comment type="subcellular location">
    <subcellularLocation>
        <location evidence="2">Cell membrane</location>
        <topology evidence="2">Multi-pass membrane protein</topology>
    </subcellularLocation>
</comment>
<dbReference type="PANTHER" id="PTHR30529">
    <property type="entry name" value="CYTOCHROME B561"/>
    <property type="match status" value="1"/>
</dbReference>
<name>A0A398C381_9BURK</name>
<keyword evidence="3" id="KW-0813">Transport</keyword>
<dbReference type="PROSITE" id="PS51257">
    <property type="entry name" value="PROKAR_LIPOPROTEIN"/>
    <property type="match status" value="1"/>
</dbReference>
<evidence type="ECO:0000256" key="13">
    <source>
        <dbReference type="SAM" id="Phobius"/>
    </source>
</evidence>
<dbReference type="EMBL" id="QXJC01000007">
    <property type="protein sequence ID" value="RID97459.1"/>
    <property type="molecule type" value="Genomic_DNA"/>
</dbReference>
<keyword evidence="11 13" id="KW-0472">Membrane</keyword>
<feature type="transmembrane region" description="Helical" evidence="13">
    <location>
        <begin position="199"/>
        <end position="220"/>
    </location>
</feature>
<feature type="transmembrane region" description="Helical" evidence="13">
    <location>
        <begin position="67"/>
        <end position="89"/>
    </location>
</feature>
<comment type="caution">
    <text evidence="15">The sequence shown here is derived from an EMBL/GenBank/DDBJ whole genome shotgun (WGS) entry which is preliminary data.</text>
</comment>
<evidence type="ECO:0000256" key="1">
    <source>
        <dbReference type="ARBA" id="ARBA00001970"/>
    </source>
</evidence>
<evidence type="ECO:0000256" key="5">
    <source>
        <dbReference type="ARBA" id="ARBA00022617"/>
    </source>
</evidence>
<feature type="transmembrane region" description="Helical" evidence="13">
    <location>
        <begin position="149"/>
        <end position="167"/>
    </location>
</feature>
<keyword evidence="16" id="KW-1185">Reference proteome</keyword>
<evidence type="ECO:0000313" key="16">
    <source>
        <dbReference type="Proteomes" id="UP000266302"/>
    </source>
</evidence>
<gene>
    <name evidence="15" type="ORF">D3F03_14480</name>
</gene>
<dbReference type="Gene3D" id="1.20.950.20">
    <property type="entry name" value="Transmembrane di-heme cytochromes, Chain C"/>
    <property type="match status" value="1"/>
</dbReference>
<dbReference type="AlphaFoldDB" id="A0A398C381"/>
<dbReference type="InterPro" id="IPR011577">
    <property type="entry name" value="Cyt_b561_bac/Ni-Hgenase"/>
</dbReference>
<organism evidence="15 16">
    <name type="scientific">Simplicispira hankyongi</name>
    <dbReference type="NCBI Taxonomy" id="2315688"/>
    <lineage>
        <taxon>Bacteria</taxon>
        <taxon>Pseudomonadati</taxon>
        <taxon>Pseudomonadota</taxon>
        <taxon>Betaproteobacteria</taxon>
        <taxon>Burkholderiales</taxon>
        <taxon>Comamonadaceae</taxon>
        <taxon>Simplicispira</taxon>
    </lineage>
</organism>
<evidence type="ECO:0000256" key="6">
    <source>
        <dbReference type="ARBA" id="ARBA00022692"/>
    </source>
</evidence>
<dbReference type="GO" id="GO:0009055">
    <property type="term" value="F:electron transfer activity"/>
    <property type="evidence" value="ECO:0007669"/>
    <property type="project" value="InterPro"/>
</dbReference>
<dbReference type="GO" id="GO:0005886">
    <property type="term" value="C:plasma membrane"/>
    <property type="evidence" value="ECO:0007669"/>
    <property type="project" value="UniProtKB-SubCell"/>
</dbReference>
<keyword evidence="5" id="KW-0349">Heme</keyword>
<accession>A0A398C381</accession>
<evidence type="ECO:0000313" key="15">
    <source>
        <dbReference type="EMBL" id="RID97459.1"/>
    </source>
</evidence>
<evidence type="ECO:0000256" key="10">
    <source>
        <dbReference type="ARBA" id="ARBA00023004"/>
    </source>
</evidence>
<evidence type="ECO:0000256" key="8">
    <source>
        <dbReference type="ARBA" id="ARBA00022982"/>
    </source>
</evidence>